<feature type="non-terminal residue" evidence="1">
    <location>
        <position position="24"/>
    </location>
</feature>
<comment type="caution">
    <text evidence="1">The sequence shown here is derived from an EMBL/GenBank/DDBJ whole genome shotgun (WGS) entry which is preliminary data.</text>
</comment>
<evidence type="ECO:0000313" key="1">
    <source>
        <dbReference type="EMBL" id="CAB3259221.1"/>
    </source>
</evidence>
<dbReference type="Proteomes" id="UP000494256">
    <property type="component" value="Unassembled WGS sequence"/>
</dbReference>
<dbReference type="AlphaFoldDB" id="A0A8S1BGV6"/>
<evidence type="ECO:0000313" key="2">
    <source>
        <dbReference type="Proteomes" id="UP000494256"/>
    </source>
</evidence>
<sequence>FRTEKFVLQLLPLPHESSNHLRGS</sequence>
<proteinExistence type="predicted"/>
<accession>A0A8S1BGV6</accession>
<name>A0A8S1BGV6_ARCPL</name>
<gene>
    <name evidence="1" type="ORF">APLA_LOCUS16457</name>
</gene>
<reference evidence="1 2" key="1">
    <citation type="submission" date="2020-04" db="EMBL/GenBank/DDBJ databases">
        <authorList>
            <person name="Wallbank WR R."/>
            <person name="Pardo Diaz C."/>
            <person name="Kozak K."/>
            <person name="Martin S."/>
            <person name="Jiggins C."/>
            <person name="Moest M."/>
            <person name="Warren A I."/>
            <person name="Byers J.R.P. K."/>
            <person name="Montejo-Kovacevich G."/>
            <person name="Yen C E."/>
        </authorList>
    </citation>
    <scope>NUCLEOTIDE SEQUENCE [LARGE SCALE GENOMIC DNA]</scope>
</reference>
<dbReference type="EMBL" id="CADEBD010000718">
    <property type="protein sequence ID" value="CAB3259221.1"/>
    <property type="molecule type" value="Genomic_DNA"/>
</dbReference>
<organism evidence="1 2">
    <name type="scientific">Arctia plantaginis</name>
    <name type="common">Wood tiger moth</name>
    <name type="synonym">Phalaena plantaginis</name>
    <dbReference type="NCBI Taxonomy" id="874455"/>
    <lineage>
        <taxon>Eukaryota</taxon>
        <taxon>Metazoa</taxon>
        <taxon>Ecdysozoa</taxon>
        <taxon>Arthropoda</taxon>
        <taxon>Hexapoda</taxon>
        <taxon>Insecta</taxon>
        <taxon>Pterygota</taxon>
        <taxon>Neoptera</taxon>
        <taxon>Endopterygota</taxon>
        <taxon>Lepidoptera</taxon>
        <taxon>Glossata</taxon>
        <taxon>Ditrysia</taxon>
        <taxon>Noctuoidea</taxon>
        <taxon>Erebidae</taxon>
        <taxon>Arctiinae</taxon>
        <taxon>Arctia</taxon>
    </lineage>
</organism>
<dbReference type="OrthoDB" id="17307at2759"/>
<protein>
    <submittedName>
        <fullName evidence="1">Uncharacterized protein</fullName>
    </submittedName>
</protein>